<feature type="chain" id="PRO_5043537953" evidence="2">
    <location>
        <begin position="21"/>
        <end position="67"/>
    </location>
</feature>
<accession>A0AAU8MNM9</accession>
<evidence type="ECO:0000256" key="2">
    <source>
        <dbReference type="SAM" id="SignalP"/>
    </source>
</evidence>
<evidence type="ECO:0000256" key="1">
    <source>
        <dbReference type="SAM" id="MobiDB-lite"/>
    </source>
</evidence>
<feature type="compositionally biased region" description="Low complexity" evidence="1">
    <location>
        <begin position="42"/>
        <end position="60"/>
    </location>
</feature>
<proteinExistence type="predicted"/>
<sequence>MPRYLPLAAALLALPHLLMAASAHRASLPQMVERVECAHRTPPAASVRAKAAPAAAARPMRPGEPHG</sequence>
<reference evidence="3" key="1">
    <citation type="submission" date="2024-06" db="EMBL/GenBank/DDBJ databases">
        <authorList>
            <person name="Li S."/>
        </authorList>
    </citation>
    <scope>NUCLEOTIDE SEQUENCE</scope>
    <source>
        <strain evidence="3">SR10</strain>
    </source>
</reference>
<name>A0AAU8MNM9_9GAMM</name>
<keyword evidence="2" id="KW-0732">Signal</keyword>
<feature type="region of interest" description="Disordered" evidence="1">
    <location>
        <begin position="42"/>
        <end position="67"/>
    </location>
</feature>
<evidence type="ECO:0000313" key="3">
    <source>
        <dbReference type="EMBL" id="XCO74030.1"/>
    </source>
</evidence>
<gene>
    <name evidence="3" type="ORF">ABU614_16785</name>
</gene>
<feature type="signal peptide" evidence="2">
    <location>
        <begin position="1"/>
        <end position="20"/>
    </location>
</feature>
<protein>
    <submittedName>
        <fullName evidence="3">Uncharacterized protein</fullName>
    </submittedName>
</protein>
<dbReference type="AlphaFoldDB" id="A0AAU8MNM9"/>
<dbReference type="RefSeq" id="WP_363796899.1">
    <property type="nucleotide sequence ID" value="NZ_CP159925.1"/>
</dbReference>
<dbReference type="EMBL" id="CP159925">
    <property type="protein sequence ID" value="XCO74030.1"/>
    <property type="molecule type" value="Genomic_DNA"/>
</dbReference>
<organism evidence="3">
    <name type="scientific">Lysobacter firmicutimachus</name>
    <dbReference type="NCBI Taxonomy" id="1792846"/>
    <lineage>
        <taxon>Bacteria</taxon>
        <taxon>Pseudomonadati</taxon>
        <taxon>Pseudomonadota</taxon>
        <taxon>Gammaproteobacteria</taxon>
        <taxon>Lysobacterales</taxon>
        <taxon>Lysobacteraceae</taxon>
        <taxon>Lysobacter</taxon>
    </lineage>
</organism>